<dbReference type="InterPro" id="IPR001750">
    <property type="entry name" value="ND/Mrp_TM"/>
</dbReference>
<evidence type="ECO:0000256" key="3">
    <source>
        <dbReference type="ARBA" id="ARBA00007012"/>
    </source>
</evidence>
<evidence type="ECO:0000256" key="13">
    <source>
        <dbReference type="ARBA" id="ARBA00023027"/>
    </source>
</evidence>
<evidence type="ECO:0000256" key="8">
    <source>
        <dbReference type="ARBA" id="ARBA00022692"/>
    </source>
</evidence>
<keyword evidence="8 18" id="KW-0812">Transmembrane</keyword>
<evidence type="ECO:0000256" key="9">
    <source>
        <dbReference type="ARBA" id="ARBA00022792"/>
    </source>
</evidence>
<keyword evidence="16 18" id="KW-0472">Membrane</keyword>
<dbReference type="EMBL" id="MG193353">
    <property type="protein sequence ID" value="AXS65049.1"/>
    <property type="molecule type" value="Genomic_DNA"/>
</dbReference>
<accession>A0A346RG52</accession>
<evidence type="ECO:0000256" key="12">
    <source>
        <dbReference type="ARBA" id="ARBA00022989"/>
    </source>
</evidence>
<dbReference type="PANTHER" id="PTHR46552">
    <property type="entry name" value="NADH-UBIQUINONE OXIDOREDUCTASE CHAIN 2"/>
    <property type="match status" value="1"/>
</dbReference>
<dbReference type="PANTHER" id="PTHR46552:SF1">
    <property type="entry name" value="NADH-UBIQUINONE OXIDOREDUCTASE CHAIN 2"/>
    <property type="match status" value="1"/>
</dbReference>
<reference evidence="20" key="1">
    <citation type="journal article" date="2018" name="J. ISSAAS">
        <title>The contribution of mitochondrial metagenomics to large-scale data mining and phylogenetic analysis of Coleoptera.</title>
        <authorList>
            <person name="Miller K."/>
            <person name="Linard B."/>
            <person name="Motyka M."/>
            <person name="Bocek M."/>
            <person name="Vogler A.P."/>
        </authorList>
    </citation>
    <scope>NUCLEOTIDE SEQUENCE</scope>
</reference>
<name>A0A346RG52_9CUCU</name>
<keyword evidence="6" id="KW-0813">Transport</keyword>
<keyword evidence="15 18" id="KW-0496">Mitochondrion</keyword>
<dbReference type="GO" id="GO:0005743">
    <property type="term" value="C:mitochondrial inner membrane"/>
    <property type="evidence" value="ECO:0007669"/>
    <property type="project" value="UniProtKB-SubCell"/>
</dbReference>
<evidence type="ECO:0000256" key="1">
    <source>
        <dbReference type="ARBA" id="ARBA00003257"/>
    </source>
</evidence>
<feature type="transmembrane region" description="Helical" evidence="18">
    <location>
        <begin position="186"/>
        <end position="215"/>
    </location>
</feature>
<evidence type="ECO:0000256" key="14">
    <source>
        <dbReference type="ARBA" id="ARBA00023075"/>
    </source>
</evidence>
<keyword evidence="9 18" id="KW-0999">Mitochondrion inner membrane</keyword>
<feature type="transmembrane region" description="Helical" evidence="18">
    <location>
        <begin position="313"/>
        <end position="333"/>
    </location>
</feature>
<evidence type="ECO:0000256" key="10">
    <source>
        <dbReference type="ARBA" id="ARBA00022967"/>
    </source>
</evidence>
<keyword evidence="11 18" id="KW-0249">Electron transport</keyword>
<comment type="catalytic activity">
    <reaction evidence="17 18">
        <text>a ubiquinone + NADH + 5 H(+)(in) = a ubiquinol + NAD(+) + 4 H(+)(out)</text>
        <dbReference type="Rhea" id="RHEA:29091"/>
        <dbReference type="Rhea" id="RHEA-COMP:9565"/>
        <dbReference type="Rhea" id="RHEA-COMP:9566"/>
        <dbReference type="ChEBI" id="CHEBI:15378"/>
        <dbReference type="ChEBI" id="CHEBI:16389"/>
        <dbReference type="ChEBI" id="CHEBI:17976"/>
        <dbReference type="ChEBI" id="CHEBI:57540"/>
        <dbReference type="ChEBI" id="CHEBI:57945"/>
        <dbReference type="EC" id="7.1.1.2"/>
    </reaction>
</comment>
<evidence type="ECO:0000313" key="20">
    <source>
        <dbReference type="EMBL" id="AXS65049.1"/>
    </source>
</evidence>
<feature type="transmembrane region" description="Helical" evidence="18">
    <location>
        <begin position="276"/>
        <end position="301"/>
    </location>
</feature>
<dbReference type="AlphaFoldDB" id="A0A346RG52"/>
<evidence type="ECO:0000256" key="17">
    <source>
        <dbReference type="ARBA" id="ARBA00049551"/>
    </source>
</evidence>
<evidence type="ECO:0000256" key="7">
    <source>
        <dbReference type="ARBA" id="ARBA00022660"/>
    </source>
</evidence>
<dbReference type="EC" id="7.1.1.2" evidence="4 18"/>
<keyword evidence="12 18" id="KW-1133">Transmembrane helix</keyword>
<feature type="transmembrane region" description="Helical" evidence="18">
    <location>
        <begin position="235"/>
        <end position="256"/>
    </location>
</feature>
<evidence type="ECO:0000256" key="4">
    <source>
        <dbReference type="ARBA" id="ARBA00012944"/>
    </source>
</evidence>
<dbReference type="InterPro" id="IPR003917">
    <property type="entry name" value="NADH_UbQ_OxRdtase_chain2"/>
</dbReference>
<dbReference type="PRINTS" id="PR01436">
    <property type="entry name" value="NADHDHGNASE2"/>
</dbReference>
<feature type="transmembrane region" description="Helical" evidence="18">
    <location>
        <begin position="59"/>
        <end position="80"/>
    </location>
</feature>
<gene>
    <name evidence="20" type="primary">nad2</name>
</gene>
<keyword evidence="7 18" id="KW-0679">Respiratory chain</keyword>
<feature type="transmembrane region" description="Helical" evidence="18">
    <location>
        <begin position="7"/>
        <end position="27"/>
    </location>
</feature>
<evidence type="ECO:0000256" key="16">
    <source>
        <dbReference type="ARBA" id="ARBA00023136"/>
    </source>
</evidence>
<feature type="transmembrane region" description="Helical" evidence="18">
    <location>
        <begin position="92"/>
        <end position="113"/>
    </location>
</feature>
<dbReference type="GO" id="GO:0006120">
    <property type="term" value="P:mitochondrial electron transport, NADH to ubiquinone"/>
    <property type="evidence" value="ECO:0007669"/>
    <property type="project" value="InterPro"/>
</dbReference>
<sequence>MMKLYKLMFFNLMALGTMISISSYSWMGMWMGLEINLLSIIPLLNSSKNMLKSESSLKYFISQALASLIMLFSIITMLSTTEFITIQVNSSLILILNSSLLTKMGAAPFHFWFPEVMEGQNWNLCLIILTWQKIAPMILLMNNTININFMTFTILASLIVSALMAFNQTSLRKILTFSSINHLAWLNTSILISFSFWLIYFIIYCITTLNIIIMFKMTNSFYLKQLINALNKNKLFKLTLLLNFFSLSGIPPFIGFLPKWLVINWLTLKNFYWLNFILIIMTLVMIFIYMQIIFSSLLLNFNENLNSINFNHFTLIFINILTLLSMIFCTLIFNFI</sequence>
<comment type="function">
    <text evidence="18">Core subunit of the mitochondrial membrane respiratory chain NADH dehydrogenase (Complex I) which catalyzes electron transfer from NADH through the respiratory chain, using ubiquinone as an electron acceptor. Essential for the catalytic activity and assembly of complex I.</text>
</comment>
<evidence type="ECO:0000256" key="6">
    <source>
        <dbReference type="ARBA" id="ARBA00022448"/>
    </source>
</evidence>
<proteinExistence type="inferred from homology"/>
<comment type="function">
    <text evidence="1">Core subunit of the mitochondrial membrane respiratory chain NADH dehydrogenase (Complex I) that is believed to belong to the minimal assembly required for catalysis. Complex I functions in the transfer of electrons from NADH to the respiratory chain. The immediate electron acceptor for the enzyme is believed to be ubiquinone.</text>
</comment>
<protein>
    <recommendedName>
        <fullName evidence="5 18">NADH-ubiquinone oxidoreductase chain 2</fullName>
        <ecNumber evidence="4 18">7.1.1.2</ecNumber>
    </recommendedName>
</protein>
<keyword evidence="14 18" id="KW-0830">Ubiquinone</keyword>
<feature type="domain" description="NADH:quinone oxidoreductase/Mrp antiporter transmembrane" evidence="19">
    <location>
        <begin position="23"/>
        <end position="281"/>
    </location>
</feature>
<comment type="similarity">
    <text evidence="3 18">Belongs to the complex I subunit 2 family.</text>
</comment>
<evidence type="ECO:0000256" key="5">
    <source>
        <dbReference type="ARBA" id="ARBA00021008"/>
    </source>
</evidence>
<geneLocation type="mitochondrion" evidence="20"/>
<evidence type="ECO:0000256" key="2">
    <source>
        <dbReference type="ARBA" id="ARBA00004448"/>
    </source>
</evidence>
<organism evidence="20">
    <name type="scientific">Tenebrionoidea sp. 5 KM-2017</name>
    <dbReference type="NCBI Taxonomy" id="2219483"/>
    <lineage>
        <taxon>Eukaryota</taxon>
        <taxon>Metazoa</taxon>
        <taxon>Ecdysozoa</taxon>
        <taxon>Arthropoda</taxon>
        <taxon>Hexapoda</taxon>
        <taxon>Insecta</taxon>
        <taxon>Pterygota</taxon>
        <taxon>Neoptera</taxon>
        <taxon>Endopterygota</taxon>
        <taxon>Coleoptera</taxon>
        <taxon>Polyphaga</taxon>
        <taxon>Cucujiformia</taxon>
    </lineage>
</organism>
<dbReference type="GO" id="GO:0008137">
    <property type="term" value="F:NADH dehydrogenase (ubiquinone) activity"/>
    <property type="evidence" value="ECO:0007669"/>
    <property type="project" value="UniProtKB-EC"/>
</dbReference>
<evidence type="ECO:0000256" key="11">
    <source>
        <dbReference type="ARBA" id="ARBA00022982"/>
    </source>
</evidence>
<evidence type="ECO:0000256" key="18">
    <source>
        <dbReference type="RuleBase" id="RU003403"/>
    </source>
</evidence>
<comment type="subcellular location">
    <subcellularLocation>
        <location evidence="2 18">Mitochondrion inner membrane</location>
        <topology evidence="2 18">Multi-pass membrane protein</topology>
    </subcellularLocation>
</comment>
<dbReference type="Pfam" id="PF00361">
    <property type="entry name" value="Proton_antipo_M"/>
    <property type="match status" value="1"/>
</dbReference>
<keyword evidence="13 18" id="KW-0520">NAD</keyword>
<evidence type="ECO:0000256" key="15">
    <source>
        <dbReference type="ARBA" id="ARBA00023128"/>
    </source>
</evidence>
<dbReference type="InterPro" id="IPR050175">
    <property type="entry name" value="Complex_I_Subunit_2"/>
</dbReference>
<evidence type="ECO:0000259" key="19">
    <source>
        <dbReference type="Pfam" id="PF00361"/>
    </source>
</evidence>
<feature type="transmembrane region" description="Helical" evidence="18">
    <location>
        <begin position="147"/>
        <end position="166"/>
    </location>
</feature>
<keyword evidence="10 18" id="KW-1278">Translocase</keyword>